<keyword evidence="2" id="KW-0805">Transcription regulation</keyword>
<dbReference type="PANTHER" id="PTHR30346">
    <property type="entry name" value="TRANSCRIPTIONAL DUAL REGULATOR HCAR-RELATED"/>
    <property type="match status" value="1"/>
</dbReference>
<protein>
    <recommendedName>
        <fullName evidence="5">LysR substrate-binding domain-containing protein</fullName>
    </recommendedName>
</protein>
<keyword evidence="4" id="KW-0804">Transcription</keyword>
<comment type="similarity">
    <text evidence="1">Belongs to the LysR transcriptional regulatory family.</text>
</comment>
<dbReference type="Gene3D" id="3.40.190.290">
    <property type="match status" value="1"/>
</dbReference>
<name>A0ABQ3QLD3_9ACTN</name>
<evidence type="ECO:0000313" key="6">
    <source>
        <dbReference type="EMBL" id="GHI38073.1"/>
    </source>
</evidence>
<evidence type="ECO:0000256" key="1">
    <source>
        <dbReference type="ARBA" id="ARBA00009437"/>
    </source>
</evidence>
<accession>A0ABQ3QLD3</accession>
<evidence type="ECO:0000259" key="5">
    <source>
        <dbReference type="Pfam" id="PF03466"/>
    </source>
</evidence>
<dbReference type="EMBL" id="BNDY01000005">
    <property type="protein sequence ID" value="GHI38073.1"/>
    <property type="molecule type" value="Genomic_DNA"/>
</dbReference>
<dbReference type="InterPro" id="IPR005119">
    <property type="entry name" value="LysR_subst-bd"/>
</dbReference>
<evidence type="ECO:0000256" key="2">
    <source>
        <dbReference type="ARBA" id="ARBA00023015"/>
    </source>
</evidence>
<dbReference type="Pfam" id="PF03466">
    <property type="entry name" value="LysR_substrate"/>
    <property type="match status" value="1"/>
</dbReference>
<gene>
    <name evidence="6" type="ORF">Sviol_24810</name>
</gene>
<dbReference type="RefSeq" id="WP_226598877.1">
    <property type="nucleotide sequence ID" value="NZ_BMUA01000006.1"/>
</dbReference>
<proteinExistence type="inferred from homology"/>
<dbReference type="SUPFAM" id="SSF53850">
    <property type="entry name" value="Periplasmic binding protein-like II"/>
    <property type="match status" value="1"/>
</dbReference>
<evidence type="ECO:0000313" key="7">
    <source>
        <dbReference type="Proteomes" id="UP001050808"/>
    </source>
</evidence>
<dbReference type="PANTHER" id="PTHR30346:SF0">
    <property type="entry name" value="HCA OPERON TRANSCRIPTIONAL ACTIVATOR HCAR"/>
    <property type="match status" value="1"/>
</dbReference>
<keyword evidence="3" id="KW-0238">DNA-binding</keyword>
<feature type="domain" description="LysR substrate-binding" evidence="5">
    <location>
        <begin position="34"/>
        <end position="220"/>
    </location>
</feature>
<evidence type="ECO:0000256" key="3">
    <source>
        <dbReference type="ARBA" id="ARBA00023125"/>
    </source>
</evidence>
<comment type="caution">
    <text evidence="6">The sequence shown here is derived from an EMBL/GenBank/DDBJ whole genome shotgun (WGS) entry which is preliminary data.</text>
</comment>
<evidence type="ECO:0000256" key="4">
    <source>
        <dbReference type="ARBA" id="ARBA00023163"/>
    </source>
</evidence>
<reference evidence="6" key="1">
    <citation type="submission" date="2024-05" db="EMBL/GenBank/DDBJ databases">
        <title>Whole genome shotgun sequence of Streptomyces violascens NBRC 12920.</title>
        <authorList>
            <person name="Komaki H."/>
            <person name="Tamura T."/>
        </authorList>
    </citation>
    <scope>NUCLEOTIDE SEQUENCE</scope>
    <source>
        <strain evidence="6">NBRC 12920</strain>
    </source>
</reference>
<keyword evidence="7" id="KW-1185">Reference proteome</keyword>
<organism evidence="6 7">
    <name type="scientific">Streptomyces violascens</name>
    <dbReference type="NCBI Taxonomy" id="67381"/>
    <lineage>
        <taxon>Bacteria</taxon>
        <taxon>Bacillati</taxon>
        <taxon>Actinomycetota</taxon>
        <taxon>Actinomycetes</taxon>
        <taxon>Kitasatosporales</taxon>
        <taxon>Streptomycetaceae</taxon>
        <taxon>Streptomyces</taxon>
    </lineage>
</organism>
<dbReference type="Proteomes" id="UP001050808">
    <property type="component" value="Unassembled WGS sequence"/>
</dbReference>
<sequence>MLDGLVQQADEVISEAAASSTVTLRFGNTEWTPPTLLGAIQAAVPTVDVETETLAPAAAVDAVHRGALTVAMVPASATDMPDSLLQPGLETTVIVREPIWLAVPRGHPLVGRTFVDGTHLSTLYWVHYSRDHWFHEIEKRLLARLNYTDLGAVHYADGHHEAMSWVRDADAAALTTATGATGDVRLVPIRETQSIAQLLVWRRDTVARDTLRRLVDTVRQYYCEYARSIPRYLSWIMEHPAEFPELERFLPLRAQAV</sequence>